<evidence type="ECO:0000313" key="2">
    <source>
        <dbReference type="Proteomes" id="UP000193689"/>
    </source>
</evidence>
<reference evidence="1 2" key="1">
    <citation type="submission" date="2016-07" db="EMBL/GenBank/DDBJ databases">
        <title>Pervasive Adenine N6-methylation of Active Genes in Fungi.</title>
        <authorList>
            <consortium name="DOE Joint Genome Institute"/>
            <person name="Mondo S.J."/>
            <person name="Dannebaum R.O."/>
            <person name="Kuo R.C."/>
            <person name="Labutti K."/>
            <person name="Haridas S."/>
            <person name="Kuo A."/>
            <person name="Salamov A."/>
            <person name="Ahrendt S.R."/>
            <person name="Lipzen A."/>
            <person name="Sullivan W."/>
            <person name="Andreopoulos W.B."/>
            <person name="Clum A."/>
            <person name="Lindquist E."/>
            <person name="Daum C."/>
            <person name="Ramamoorthy G.K."/>
            <person name="Gryganskyi A."/>
            <person name="Culley D."/>
            <person name="Magnuson J.K."/>
            <person name="James T.Y."/>
            <person name="O'Malley M.A."/>
            <person name="Stajich J.E."/>
            <person name="Spatafora J.W."/>
            <person name="Visel A."/>
            <person name="Grigoriev I.V."/>
        </authorList>
    </citation>
    <scope>NUCLEOTIDE SEQUENCE [LARGE SCALE GENOMIC DNA]</scope>
    <source>
        <strain evidence="1 2">CBS 129021</strain>
    </source>
</reference>
<dbReference type="InParanoid" id="A0A1Y2DNQ6"/>
<proteinExistence type="predicted"/>
<comment type="caution">
    <text evidence="1">The sequence shown here is derived from an EMBL/GenBank/DDBJ whole genome shotgun (WGS) entry which is preliminary data.</text>
</comment>
<dbReference type="GeneID" id="63780971"/>
<sequence>MKVGTIRDDPKFAADQESNKPVEVTAMFAATANPSVADALAAIGGQVSLLAPLKLFRRVWPPRAQKRRNSESIGVGGIKNPDVQVFGYGSWLKDQPDFSMDKWVAAAELQMYACFFGQLVHTGSRHSERNGYMDLNYEAVDQYPNSKYNIPVATSTSLP</sequence>
<accession>A0A1Y2DNQ6</accession>
<dbReference type="Proteomes" id="UP000193689">
    <property type="component" value="Unassembled WGS sequence"/>
</dbReference>
<keyword evidence="2" id="KW-1185">Reference proteome</keyword>
<dbReference type="RefSeq" id="XP_040713145.1">
    <property type="nucleotide sequence ID" value="XM_040864759.1"/>
</dbReference>
<organism evidence="1 2">
    <name type="scientific">Pseudomassariella vexata</name>
    <dbReference type="NCBI Taxonomy" id="1141098"/>
    <lineage>
        <taxon>Eukaryota</taxon>
        <taxon>Fungi</taxon>
        <taxon>Dikarya</taxon>
        <taxon>Ascomycota</taxon>
        <taxon>Pezizomycotina</taxon>
        <taxon>Sordariomycetes</taxon>
        <taxon>Xylariomycetidae</taxon>
        <taxon>Amphisphaeriales</taxon>
        <taxon>Pseudomassariaceae</taxon>
        <taxon>Pseudomassariella</taxon>
    </lineage>
</organism>
<evidence type="ECO:0000313" key="1">
    <source>
        <dbReference type="EMBL" id="ORY60918.1"/>
    </source>
</evidence>
<gene>
    <name evidence="1" type="ORF">BCR38DRAFT_496889</name>
</gene>
<dbReference type="EMBL" id="MCFJ01000011">
    <property type="protein sequence ID" value="ORY60918.1"/>
    <property type="molecule type" value="Genomic_DNA"/>
</dbReference>
<dbReference type="AlphaFoldDB" id="A0A1Y2DNQ6"/>
<name>A0A1Y2DNQ6_9PEZI</name>
<protein>
    <submittedName>
        <fullName evidence="1">Uncharacterized protein</fullName>
    </submittedName>
</protein>